<evidence type="ECO:0000256" key="1">
    <source>
        <dbReference type="SAM" id="SignalP"/>
    </source>
</evidence>
<proteinExistence type="predicted"/>
<dbReference type="Gene3D" id="2.130.10.10">
    <property type="entry name" value="YVTN repeat-like/Quinoprotein amine dehydrogenase"/>
    <property type="match status" value="1"/>
</dbReference>
<dbReference type="InterPro" id="IPR031815">
    <property type="entry name" value="DUF5074"/>
</dbReference>
<accession>A0ABP8FKZ4</accession>
<comment type="caution">
    <text evidence="2">The sequence shown here is derived from an EMBL/GenBank/DDBJ whole genome shotgun (WGS) entry which is preliminary data.</text>
</comment>
<dbReference type="InterPro" id="IPR011045">
    <property type="entry name" value="N2O_reductase_N"/>
</dbReference>
<feature type="chain" id="PRO_5045987212" description="40-residue YVTN family beta-propeller repeat-containing protein" evidence="1">
    <location>
        <begin position="27"/>
        <end position="344"/>
    </location>
</feature>
<dbReference type="Pfam" id="PF16819">
    <property type="entry name" value="DUF5074"/>
    <property type="match status" value="1"/>
</dbReference>
<dbReference type="RefSeq" id="WP_345165500.1">
    <property type="nucleotide sequence ID" value="NZ_BAABGX010000002.1"/>
</dbReference>
<dbReference type="InterPro" id="IPR015943">
    <property type="entry name" value="WD40/YVTN_repeat-like_dom_sf"/>
</dbReference>
<name>A0ABP8FKZ4_9BACT</name>
<evidence type="ECO:0008006" key="4">
    <source>
        <dbReference type="Google" id="ProtNLM"/>
    </source>
</evidence>
<evidence type="ECO:0000313" key="2">
    <source>
        <dbReference type="EMBL" id="GAA4305957.1"/>
    </source>
</evidence>
<dbReference type="EMBL" id="BAABGX010000002">
    <property type="protein sequence ID" value="GAA4305957.1"/>
    <property type="molecule type" value="Genomic_DNA"/>
</dbReference>
<dbReference type="InterPro" id="IPR011964">
    <property type="entry name" value="YVTN_b-propeller_repeat"/>
</dbReference>
<dbReference type="PROSITE" id="PS51257">
    <property type="entry name" value="PROKAR_LIPOPROTEIN"/>
    <property type="match status" value="1"/>
</dbReference>
<dbReference type="PANTHER" id="PTHR47197">
    <property type="entry name" value="PROTEIN NIRF"/>
    <property type="match status" value="1"/>
</dbReference>
<gene>
    <name evidence="2" type="ORF">GCM10023183_20660</name>
</gene>
<dbReference type="NCBIfam" id="TIGR02276">
    <property type="entry name" value="beta_rpt_yvtn"/>
    <property type="match status" value="1"/>
</dbReference>
<sequence>MNLISFRKPFLFAALASALVFTSSCENDKEEASPFSDGVFVTNEGQFNSVNAEVSFISRDGKTVIPALFNQVNNRPLGDAAQSMTFIGDKAYIVVNNSQKIEVVDGRTFSSTGVINDLSIPRYMAALNNNKAYVTEYVGYSFFGYTGTGRVSVLNLANNTVTKTIDVGLLPEGALLHNGKLYVANSGGSTVSIINTSTDAVEATLEVGNGPAHMVLDANNKIWVIRGTYGEPGALVKIDPANNHAITSYQIPGSGLLTINGSKNTLYYSSAGKIYSMSVTATAAPTTPLISRNPYGLGLDPESNKLYLGVGGYTTNGWVVRYETTGARIDSFQVRVLPNGFTFR</sequence>
<dbReference type="PANTHER" id="PTHR47197:SF3">
    <property type="entry name" value="DIHYDRO-HEME D1 DEHYDROGENASE"/>
    <property type="match status" value="1"/>
</dbReference>
<protein>
    <recommendedName>
        <fullName evidence="4">40-residue YVTN family beta-propeller repeat-containing protein</fullName>
    </recommendedName>
</protein>
<reference evidence="3" key="1">
    <citation type="journal article" date="2019" name="Int. J. Syst. Evol. Microbiol.">
        <title>The Global Catalogue of Microorganisms (GCM) 10K type strain sequencing project: providing services to taxonomists for standard genome sequencing and annotation.</title>
        <authorList>
            <consortium name="The Broad Institute Genomics Platform"/>
            <consortium name="The Broad Institute Genome Sequencing Center for Infectious Disease"/>
            <person name="Wu L."/>
            <person name="Ma J."/>
        </authorList>
    </citation>
    <scope>NUCLEOTIDE SEQUENCE [LARGE SCALE GENOMIC DNA]</scope>
    <source>
        <strain evidence="3">JCM 17917</strain>
    </source>
</reference>
<dbReference type="SUPFAM" id="SSF50974">
    <property type="entry name" value="Nitrous oxide reductase, N-terminal domain"/>
    <property type="match status" value="1"/>
</dbReference>
<keyword evidence="3" id="KW-1185">Reference proteome</keyword>
<organism evidence="2 3">
    <name type="scientific">Nibribacter koreensis</name>
    <dbReference type="NCBI Taxonomy" id="1084519"/>
    <lineage>
        <taxon>Bacteria</taxon>
        <taxon>Pseudomonadati</taxon>
        <taxon>Bacteroidota</taxon>
        <taxon>Cytophagia</taxon>
        <taxon>Cytophagales</taxon>
        <taxon>Hymenobacteraceae</taxon>
        <taxon>Nibribacter</taxon>
    </lineage>
</organism>
<dbReference type="Proteomes" id="UP001501844">
    <property type="component" value="Unassembled WGS sequence"/>
</dbReference>
<dbReference type="InterPro" id="IPR051200">
    <property type="entry name" value="Host-pathogen_enzymatic-act"/>
</dbReference>
<feature type="signal peptide" evidence="1">
    <location>
        <begin position="1"/>
        <end position="26"/>
    </location>
</feature>
<keyword evidence="1" id="KW-0732">Signal</keyword>
<evidence type="ECO:0000313" key="3">
    <source>
        <dbReference type="Proteomes" id="UP001501844"/>
    </source>
</evidence>